<evidence type="ECO:0000313" key="2">
    <source>
        <dbReference type="Proteomes" id="UP000187609"/>
    </source>
</evidence>
<dbReference type="Proteomes" id="UP000187609">
    <property type="component" value="Unassembled WGS sequence"/>
</dbReference>
<dbReference type="EMBL" id="MJEQ01004178">
    <property type="protein sequence ID" value="OIT21673.1"/>
    <property type="molecule type" value="Genomic_DNA"/>
</dbReference>
<comment type="caution">
    <text evidence="1">The sequence shown here is derived from an EMBL/GenBank/DDBJ whole genome shotgun (WGS) entry which is preliminary data.</text>
</comment>
<keyword evidence="2" id="KW-1185">Reference proteome</keyword>
<evidence type="ECO:0000313" key="1">
    <source>
        <dbReference type="EMBL" id="OIT21673.1"/>
    </source>
</evidence>
<organism evidence="1 2">
    <name type="scientific">Nicotiana attenuata</name>
    <name type="common">Coyote tobacco</name>
    <dbReference type="NCBI Taxonomy" id="49451"/>
    <lineage>
        <taxon>Eukaryota</taxon>
        <taxon>Viridiplantae</taxon>
        <taxon>Streptophyta</taxon>
        <taxon>Embryophyta</taxon>
        <taxon>Tracheophyta</taxon>
        <taxon>Spermatophyta</taxon>
        <taxon>Magnoliopsida</taxon>
        <taxon>eudicotyledons</taxon>
        <taxon>Gunneridae</taxon>
        <taxon>Pentapetalae</taxon>
        <taxon>asterids</taxon>
        <taxon>lamiids</taxon>
        <taxon>Solanales</taxon>
        <taxon>Solanaceae</taxon>
        <taxon>Nicotianoideae</taxon>
        <taxon>Nicotianeae</taxon>
        <taxon>Nicotiana</taxon>
    </lineage>
</organism>
<name>A0A1J6KR90_NICAT</name>
<gene>
    <name evidence="1" type="ORF">A4A49_38430</name>
</gene>
<accession>A0A1J6KR90</accession>
<reference evidence="1" key="1">
    <citation type="submission" date="2016-11" db="EMBL/GenBank/DDBJ databases">
        <title>The genome of Nicotiana attenuata.</title>
        <authorList>
            <person name="Xu S."/>
            <person name="Brockmoeller T."/>
            <person name="Gaquerel E."/>
            <person name="Navarro A."/>
            <person name="Kuhl H."/>
            <person name="Gase K."/>
            <person name="Ling Z."/>
            <person name="Zhou W."/>
            <person name="Kreitzer C."/>
            <person name="Stanke M."/>
            <person name="Tang H."/>
            <person name="Lyons E."/>
            <person name="Pandey P."/>
            <person name="Pandey S.P."/>
            <person name="Timmermann B."/>
            <person name="Baldwin I.T."/>
        </authorList>
    </citation>
    <scope>NUCLEOTIDE SEQUENCE [LARGE SCALE GENOMIC DNA]</scope>
    <source>
        <strain evidence="1">UT</strain>
    </source>
</reference>
<sequence length="95" mass="10885">MAMQYADVVFFCATVLDENLISKLMIELSQSRFYVTLLTHPLLLRPCSLVSLQVSLCFSAHSSGLHFRLSYYVSQFLADFVALHYVEFSLHLSFI</sequence>
<dbReference type="Gramene" id="OIT21673">
    <property type="protein sequence ID" value="OIT21673"/>
    <property type="gene ID" value="A4A49_38430"/>
</dbReference>
<dbReference type="AlphaFoldDB" id="A0A1J6KR90"/>
<protein>
    <submittedName>
        <fullName evidence="1">Uncharacterized protein</fullName>
    </submittedName>
</protein>
<proteinExistence type="predicted"/>